<protein>
    <recommendedName>
        <fullName evidence="2">Prepilin type IV endopeptidase peptidase domain-containing protein</fullName>
    </recommendedName>
</protein>
<feature type="domain" description="Prepilin type IV endopeptidase peptidase" evidence="2">
    <location>
        <begin position="9"/>
        <end position="108"/>
    </location>
</feature>
<evidence type="ECO:0000313" key="4">
    <source>
        <dbReference type="Proteomes" id="UP000050956"/>
    </source>
</evidence>
<dbReference type="OrthoDB" id="5953125at2"/>
<comment type="caution">
    <text evidence="3">The sequence shown here is derived from an EMBL/GenBank/DDBJ whole genome shotgun (WGS) entry which is preliminary data.</text>
</comment>
<feature type="transmembrane region" description="Helical" evidence="1">
    <location>
        <begin position="83"/>
        <end position="109"/>
    </location>
</feature>
<name>A0A0R0D5H4_9GAMM</name>
<evidence type="ECO:0000259" key="2">
    <source>
        <dbReference type="Pfam" id="PF01478"/>
    </source>
</evidence>
<organism evidence="3 4">
    <name type="scientific">Stenotrophomonas ginsengisoli</name>
    <dbReference type="NCBI Taxonomy" id="336566"/>
    <lineage>
        <taxon>Bacteria</taxon>
        <taxon>Pseudomonadati</taxon>
        <taxon>Pseudomonadota</taxon>
        <taxon>Gammaproteobacteria</taxon>
        <taxon>Lysobacterales</taxon>
        <taxon>Lysobacteraceae</taxon>
        <taxon>Stenotrophomonas</taxon>
    </lineage>
</organism>
<evidence type="ECO:0000256" key="1">
    <source>
        <dbReference type="SAM" id="Phobius"/>
    </source>
</evidence>
<accession>A0A0R0D5H4</accession>
<dbReference type="PATRIC" id="fig|336566.3.peg.1164"/>
<reference evidence="3 4" key="1">
    <citation type="submission" date="2015-05" db="EMBL/GenBank/DDBJ databases">
        <title>Genome sequencing and analysis of members of genus Stenotrophomonas.</title>
        <authorList>
            <person name="Patil P.P."/>
            <person name="Midha S."/>
            <person name="Patil P.B."/>
        </authorList>
    </citation>
    <scope>NUCLEOTIDE SEQUENCE [LARGE SCALE GENOMIC DNA]</scope>
    <source>
        <strain evidence="3 4">DSM 24757</strain>
    </source>
</reference>
<keyword evidence="4" id="KW-1185">Reference proteome</keyword>
<dbReference type="STRING" id="336566.ABB30_08775"/>
<dbReference type="AlphaFoldDB" id="A0A0R0D5H4"/>
<dbReference type="Proteomes" id="UP000050956">
    <property type="component" value="Unassembled WGS sequence"/>
</dbReference>
<keyword evidence="1" id="KW-0472">Membrane</keyword>
<dbReference type="EMBL" id="LDJM01000021">
    <property type="protein sequence ID" value="KRG76800.1"/>
    <property type="molecule type" value="Genomic_DNA"/>
</dbReference>
<dbReference type="Pfam" id="PF01478">
    <property type="entry name" value="Peptidase_A24"/>
    <property type="match status" value="1"/>
</dbReference>
<evidence type="ECO:0000313" key="3">
    <source>
        <dbReference type="EMBL" id="KRG76800.1"/>
    </source>
</evidence>
<feature type="transmembrane region" description="Helical" evidence="1">
    <location>
        <begin position="6"/>
        <end position="23"/>
    </location>
</feature>
<feature type="transmembrane region" description="Helical" evidence="1">
    <location>
        <begin position="159"/>
        <end position="176"/>
    </location>
</feature>
<keyword evidence="1" id="KW-1133">Transmembrane helix</keyword>
<gene>
    <name evidence="3" type="ORF">ABB30_08775</name>
</gene>
<keyword evidence="1" id="KW-0812">Transmembrane</keyword>
<dbReference type="InterPro" id="IPR000045">
    <property type="entry name" value="Prepilin_IV_endopep_pep"/>
</dbReference>
<dbReference type="Gene3D" id="1.20.120.1220">
    <property type="match status" value="1"/>
</dbReference>
<sequence length="180" mass="19320">MAQWSIGITALLCTAVIISDLYARRVSNKALLIALCLGAVVLLCESRDGNSTATAAVCGLLLGLLALLPFHLLGWMGAGDVKFFAVIGFLLGPASLLPIWLISMLLLSAHGAANWVWRGTGTWRCMLLASVGADGAGRIQQCNQHWLSRLQHARGKRQGMPYAAHLGISALLWMAWRASQ</sequence>
<feature type="transmembrane region" description="Helical" evidence="1">
    <location>
        <begin position="54"/>
        <end position="76"/>
    </location>
</feature>
<dbReference type="GO" id="GO:0004190">
    <property type="term" value="F:aspartic-type endopeptidase activity"/>
    <property type="evidence" value="ECO:0007669"/>
    <property type="project" value="InterPro"/>
</dbReference>
<dbReference type="RefSeq" id="WP_083489775.1">
    <property type="nucleotide sequence ID" value="NZ_LDJM01000021.1"/>
</dbReference>
<proteinExistence type="predicted"/>
<dbReference type="GO" id="GO:0016020">
    <property type="term" value="C:membrane"/>
    <property type="evidence" value="ECO:0007669"/>
    <property type="project" value="InterPro"/>
</dbReference>